<dbReference type="RefSeq" id="WP_350342658.1">
    <property type="nucleotide sequence ID" value="NZ_CP158367.1"/>
</dbReference>
<organism evidence="1">
    <name type="scientific">Proteinivorax tanatarense</name>
    <dbReference type="NCBI Taxonomy" id="1260629"/>
    <lineage>
        <taxon>Bacteria</taxon>
        <taxon>Bacillati</taxon>
        <taxon>Bacillota</taxon>
        <taxon>Clostridia</taxon>
        <taxon>Eubacteriales</taxon>
        <taxon>Proteinivoracaceae</taxon>
        <taxon>Proteinivorax</taxon>
    </lineage>
</organism>
<protein>
    <submittedName>
        <fullName evidence="1">Uncharacterized protein</fullName>
    </submittedName>
</protein>
<dbReference type="AlphaFoldDB" id="A0AAU7VIQ9"/>
<dbReference type="EMBL" id="CP158367">
    <property type="protein sequence ID" value="XBX73896.1"/>
    <property type="molecule type" value="Genomic_DNA"/>
</dbReference>
<reference evidence="1" key="1">
    <citation type="journal article" date="2013" name="Extremophiles">
        <title>Proteinivorax tanatarense gen. nov., sp. nov., an anaerobic, haloalkaliphilic, proteolytic bacterium isolated from a decaying algal bloom, and proposal of Proteinivoraceae fam. nov.</title>
        <authorList>
            <person name="Kevbrin V."/>
            <person name="Boltyanskaya Y."/>
            <person name="Zhilina T."/>
            <person name="Kolganova T."/>
            <person name="Lavrentjeva E."/>
            <person name="Kuznetsov B."/>
        </authorList>
    </citation>
    <scope>NUCLEOTIDE SEQUENCE</scope>
    <source>
        <strain evidence="1">Z-910T</strain>
    </source>
</reference>
<gene>
    <name evidence="1" type="ORF">PRVXT_001910</name>
</gene>
<evidence type="ECO:0000313" key="1">
    <source>
        <dbReference type="EMBL" id="XBX73896.1"/>
    </source>
</evidence>
<sequence length="54" mass="6100">MIQKPQSMNLSPYMDIYNLEMQGAISIFADVCSKPEADFETSGLKIDKRTQSNN</sequence>
<name>A0AAU7VIQ9_9FIRM</name>
<accession>A0AAU7VIQ9</accession>
<proteinExistence type="predicted"/>
<reference evidence="1" key="2">
    <citation type="submission" date="2024-06" db="EMBL/GenBank/DDBJ databases">
        <authorList>
            <person name="Petrova K.O."/>
            <person name="Toshchakov S.V."/>
            <person name="Boltjanskaja Y.V."/>
            <person name="Kevbrin V."/>
        </authorList>
    </citation>
    <scope>NUCLEOTIDE SEQUENCE</scope>
    <source>
        <strain evidence="1">Z-910T</strain>
    </source>
</reference>